<feature type="region of interest" description="Disordered" evidence="5">
    <location>
        <begin position="702"/>
        <end position="761"/>
    </location>
</feature>
<dbReference type="OrthoDB" id="4347at2759"/>
<feature type="region of interest" description="Disordered" evidence="5">
    <location>
        <begin position="1"/>
        <end position="24"/>
    </location>
</feature>
<gene>
    <name evidence="7" type="ORF">BU23DRAFT_236611</name>
</gene>
<feature type="domain" description="C3H1-type" evidence="6">
    <location>
        <begin position="1014"/>
        <end position="1041"/>
    </location>
</feature>
<dbReference type="InterPro" id="IPR000571">
    <property type="entry name" value="Znf_CCCH"/>
</dbReference>
<feature type="compositionally biased region" description="Basic and acidic residues" evidence="5">
    <location>
        <begin position="709"/>
        <end position="718"/>
    </location>
</feature>
<proteinExistence type="predicted"/>
<sequence length="1041" mass="113749">MAPSHVPGEQLPLQGQSMYSNSPYQYPVEQYDAQSWNNQLQQHAALVPDASATQSWHHNTYPTQSYNPISSPYVNQGQTHRTASPYQYGQFGASTAQNNYGHGASVDPSLGVNPNAMRQQQQSPYQLAAQTTPPQSRPNTVTPQSLQHGLPAQGQDPRAAASYQIPKPTAESFAQRPIPASFALPVAKPVPVPEYDIPKGKTSGGFYLLDQGAVIMATKSDALNKFVTLGTEPFHVPTNRTALPLYTPRQSLKDLKKAGADSKKLAKRAPPKQLSAGRVLKREVSDSDSYDDSSDDDSDYSDEEEEQSPLPATKPEEPQGAFRYDIIKASWYPPRSQPSSEKIKASLKQLWEIFNTIQNRWRSDSKTLKEAEDQKKLGELPVLKRRVAEQRDLLQSALQSSLEFTHPDVLYHLGQVKGFLYLCYQFLANRVKVLDYDGDLPSAIMEMLCRCSGTTTTEMLEETKVSKALNVLKKKVNDKNKALIQKIEEGAAAGSKKAKVSSPPEMDITAESKPLKRPAPQATSRTPTDAPSKKLKPTESVTNGDRKPSTATSTSKPVPAAQQKRPGERPAPVPVRAQGIKITNKPSSLFTSLNAAIKKPSSAPVSASSAKPTVKSSLPTTTAKKPAAAPAAKPVFSFQETMKELLKPKEEKAPAPSKAEKQLPPETPEEKAKRLRKESRRHLRVKFRPGDALVSIKYFHHDPEEETGHDENFVRDAGDIGGEGRMFKQHKEMDDEDEEEEKEMEYRPWKEPSPVDFATVPEDERMRNYAPYGGGHLQPTCPERDANIAHDKATLEVFYSRPGDIPHSPREPLLQETQSSDASYTAFGPPPDLVLGRLPESATSLAAAPPVPPIDFSNLSNIVQQLQGQPSASQASYAPAPVPAAAPAATPDIHSILSLLKQAQEQSTVAAPIAPPAPLAPPAPPALPAVPGPMDFAQIMAMAHQLGQPGNAAFPPPPASMSGWPGYAPMPQPQQPEMVQHHNQHSNGSGKRPPPDDGSESRGRDKRSKHERGPYKVIPCKFFELGKCNKGAKCTFIHPQQ</sequence>
<dbReference type="SMART" id="SM00356">
    <property type="entry name" value="ZnF_C3H1"/>
    <property type="match status" value="1"/>
</dbReference>
<evidence type="ECO:0000256" key="1">
    <source>
        <dbReference type="ARBA" id="ARBA00022723"/>
    </source>
</evidence>
<dbReference type="Pfam" id="PF00642">
    <property type="entry name" value="zf-CCCH"/>
    <property type="match status" value="1"/>
</dbReference>
<feature type="compositionally biased region" description="Basic and acidic residues" evidence="5">
    <location>
        <begin position="641"/>
        <end position="672"/>
    </location>
</feature>
<feature type="region of interest" description="Disordered" evidence="5">
    <location>
        <begin position="865"/>
        <end position="886"/>
    </location>
</feature>
<feature type="compositionally biased region" description="Polar residues" evidence="5">
    <location>
        <begin position="539"/>
        <end position="556"/>
    </location>
</feature>
<feature type="compositionally biased region" description="Polar residues" evidence="5">
    <location>
        <begin position="131"/>
        <end position="147"/>
    </location>
</feature>
<keyword evidence="1 4" id="KW-0479">Metal-binding</keyword>
<dbReference type="AlphaFoldDB" id="A0A6A5V888"/>
<dbReference type="GO" id="GO:0008270">
    <property type="term" value="F:zinc ion binding"/>
    <property type="evidence" value="ECO:0007669"/>
    <property type="project" value="UniProtKB-KW"/>
</dbReference>
<keyword evidence="3 4" id="KW-0862">Zinc</keyword>
<feature type="zinc finger region" description="C3H1-type" evidence="4">
    <location>
        <begin position="1014"/>
        <end position="1041"/>
    </location>
</feature>
<feature type="compositionally biased region" description="Low complexity" evidence="5">
    <location>
        <begin position="595"/>
        <end position="612"/>
    </location>
</feature>
<feature type="region of interest" description="Disordered" evidence="5">
    <location>
        <begin position="493"/>
        <end position="686"/>
    </location>
</feature>
<dbReference type="PROSITE" id="PS50103">
    <property type="entry name" value="ZF_C3H1"/>
    <property type="match status" value="1"/>
</dbReference>
<feature type="compositionally biased region" description="Acidic residues" evidence="5">
    <location>
        <begin position="734"/>
        <end position="743"/>
    </location>
</feature>
<feature type="compositionally biased region" description="Basic and acidic residues" evidence="5">
    <location>
        <begin position="993"/>
        <end position="1003"/>
    </location>
</feature>
<dbReference type="EMBL" id="ML976708">
    <property type="protein sequence ID" value="KAF1969527.1"/>
    <property type="molecule type" value="Genomic_DNA"/>
</dbReference>
<dbReference type="InterPro" id="IPR036855">
    <property type="entry name" value="Znf_CCCH_sf"/>
</dbReference>
<feature type="compositionally biased region" description="Acidic residues" evidence="5">
    <location>
        <begin position="286"/>
        <end position="307"/>
    </location>
</feature>
<feature type="compositionally biased region" description="Basic residues" evidence="5">
    <location>
        <begin position="673"/>
        <end position="686"/>
    </location>
</feature>
<keyword evidence="2 4" id="KW-0863">Zinc-finger</keyword>
<reference evidence="7" key="1">
    <citation type="journal article" date="2020" name="Stud. Mycol.">
        <title>101 Dothideomycetes genomes: a test case for predicting lifestyles and emergence of pathogens.</title>
        <authorList>
            <person name="Haridas S."/>
            <person name="Albert R."/>
            <person name="Binder M."/>
            <person name="Bloem J."/>
            <person name="Labutti K."/>
            <person name="Salamov A."/>
            <person name="Andreopoulos B."/>
            <person name="Baker S."/>
            <person name="Barry K."/>
            <person name="Bills G."/>
            <person name="Bluhm B."/>
            <person name="Cannon C."/>
            <person name="Castanera R."/>
            <person name="Culley D."/>
            <person name="Daum C."/>
            <person name="Ezra D."/>
            <person name="Gonzalez J."/>
            <person name="Henrissat B."/>
            <person name="Kuo A."/>
            <person name="Liang C."/>
            <person name="Lipzen A."/>
            <person name="Lutzoni F."/>
            <person name="Magnuson J."/>
            <person name="Mondo S."/>
            <person name="Nolan M."/>
            <person name="Ohm R."/>
            <person name="Pangilinan J."/>
            <person name="Park H.-J."/>
            <person name="Ramirez L."/>
            <person name="Alfaro M."/>
            <person name="Sun H."/>
            <person name="Tritt A."/>
            <person name="Yoshinaga Y."/>
            <person name="Zwiers L.-H."/>
            <person name="Turgeon B."/>
            <person name="Goodwin S."/>
            <person name="Spatafora J."/>
            <person name="Crous P."/>
            <person name="Grigoriev I."/>
        </authorList>
    </citation>
    <scope>NUCLEOTIDE SEQUENCE</scope>
    <source>
        <strain evidence="7">CBS 107.79</strain>
    </source>
</reference>
<feature type="region of interest" description="Disordered" evidence="5">
    <location>
        <begin position="99"/>
        <end position="161"/>
    </location>
</feature>
<feature type="compositionally biased region" description="Polar residues" evidence="5">
    <location>
        <begin position="584"/>
        <end position="594"/>
    </location>
</feature>
<evidence type="ECO:0000256" key="2">
    <source>
        <dbReference type="ARBA" id="ARBA00022771"/>
    </source>
</evidence>
<evidence type="ECO:0000313" key="7">
    <source>
        <dbReference type="EMBL" id="KAF1969527.1"/>
    </source>
</evidence>
<keyword evidence="8" id="KW-1185">Reference proteome</keyword>
<protein>
    <recommendedName>
        <fullName evidence="6">C3H1-type domain-containing protein</fullName>
    </recommendedName>
</protein>
<dbReference type="Proteomes" id="UP000800036">
    <property type="component" value="Unassembled WGS sequence"/>
</dbReference>
<organism evidence="7 8">
    <name type="scientific">Bimuria novae-zelandiae CBS 107.79</name>
    <dbReference type="NCBI Taxonomy" id="1447943"/>
    <lineage>
        <taxon>Eukaryota</taxon>
        <taxon>Fungi</taxon>
        <taxon>Dikarya</taxon>
        <taxon>Ascomycota</taxon>
        <taxon>Pezizomycotina</taxon>
        <taxon>Dothideomycetes</taxon>
        <taxon>Pleosporomycetidae</taxon>
        <taxon>Pleosporales</taxon>
        <taxon>Massarineae</taxon>
        <taxon>Didymosphaeriaceae</taxon>
        <taxon>Bimuria</taxon>
    </lineage>
</organism>
<dbReference type="SUPFAM" id="SSF90229">
    <property type="entry name" value="CCCH zinc finger"/>
    <property type="match status" value="1"/>
</dbReference>
<dbReference type="Gene3D" id="4.10.1000.10">
    <property type="entry name" value="Zinc finger, CCCH-type"/>
    <property type="match status" value="1"/>
</dbReference>
<feature type="region of interest" description="Disordered" evidence="5">
    <location>
        <begin position="947"/>
        <end position="1015"/>
    </location>
</feature>
<feature type="region of interest" description="Disordered" evidence="5">
    <location>
        <begin position="802"/>
        <end position="821"/>
    </location>
</feature>
<feature type="compositionally biased region" description="Basic and acidic residues" evidence="5">
    <location>
        <begin position="254"/>
        <end position="264"/>
    </location>
</feature>
<evidence type="ECO:0000256" key="5">
    <source>
        <dbReference type="SAM" id="MobiDB-lite"/>
    </source>
</evidence>
<feature type="compositionally biased region" description="Polar residues" evidence="5">
    <location>
        <begin position="13"/>
        <end position="24"/>
    </location>
</feature>
<evidence type="ECO:0000259" key="6">
    <source>
        <dbReference type="PROSITE" id="PS50103"/>
    </source>
</evidence>
<feature type="region of interest" description="Disordered" evidence="5">
    <location>
        <begin position="55"/>
        <end position="80"/>
    </location>
</feature>
<evidence type="ECO:0000256" key="3">
    <source>
        <dbReference type="ARBA" id="ARBA00022833"/>
    </source>
</evidence>
<feature type="compositionally biased region" description="Low complexity" evidence="5">
    <location>
        <begin position="870"/>
        <end position="886"/>
    </location>
</feature>
<accession>A0A6A5V888</accession>
<evidence type="ECO:0000256" key="4">
    <source>
        <dbReference type="PROSITE-ProRule" id="PRU00723"/>
    </source>
</evidence>
<feature type="region of interest" description="Disordered" evidence="5">
    <location>
        <begin position="254"/>
        <end position="319"/>
    </location>
</feature>
<feature type="compositionally biased region" description="Low complexity" evidence="5">
    <location>
        <begin position="619"/>
        <end position="634"/>
    </location>
</feature>
<feature type="compositionally biased region" description="Low complexity" evidence="5">
    <location>
        <begin position="119"/>
        <end position="130"/>
    </location>
</feature>
<name>A0A6A5V888_9PLEO</name>
<evidence type="ECO:0000313" key="8">
    <source>
        <dbReference type="Proteomes" id="UP000800036"/>
    </source>
</evidence>